<dbReference type="Proteomes" id="UP001651050">
    <property type="component" value="Unassembled WGS sequence"/>
</dbReference>
<dbReference type="SUPFAM" id="SSF55961">
    <property type="entry name" value="Bet v1-like"/>
    <property type="match status" value="1"/>
</dbReference>
<protein>
    <submittedName>
        <fullName evidence="2">ATPase</fullName>
    </submittedName>
</protein>
<comment type="caution">
    <text evidence="2">The sequence shown here is derived from an EMBL/GenBank/DDBJ whole genome shotgun (WGS) entry which is preliminary data.</text>
</comment>
<dbReference type="InterPro" id="IPR023393">
    <property type="entry name" value="START-like_dom_sf"/>
</dbReference>
<sequence length="183" mass="19915">MTTPTRPEAGATSVARAVDVAVSIEHAFDVFTLRMTDWWEPTHHLLADTSEMRVEPWVGGTLTDVNPAGERCTWGHVLVFDRPAAFAFSWDVTPGWELETDPERCSEVHVAFAALDDGRTRVVLEHRHLDRHGAGWEEMRSAVGGPGGWMLGLERLAVVAGGTDPAAGVRRPDTSGARPGPRA</sequence>
<gene>
    <name evidence="2" type="ORF">M1843_12590</name>
</gene>
<accession>A0ABT0J501</accession>
<feature type="region of interest" description="Disordered" evidence="1">
    <location>
        <begin position="164"/>
        <end position="183"/>
    </location>
</feature>
<proteinExistence type="predicted"/>
<dbReference type="Gene3D" id="3.30.530.20">
    <property type="match status" value="1"/>
</dbReference>
<evidence type="ECO:0000313" key="3">
    <source>
        <dbReference type="Proteomes" id="UP001651050"/>
    </source>
</evidence>
<dbReference type="RefSeq" id="WP_416344421.1">
    <property type="nucleotide sequence ID" value="NZ_JALQCY010000003.1"/>
</dbReference>
<dbReference type="EMBL" id="JALQCY010000003">
    <property type="protein sequence ID" value="MCK9794584.1"/>
    <property type="molecule type" value="Genomic_DNA"/>
</dbReference>
<organism evidence="2 3">
    <name type="scientific">Isoptericola peretonis</name>
    <dbReference type="NCBI Taxonomy" id="2918523"/>
    <lineage>
        <taxon>Bacteria</taxon>
        <taxon>Bacillati</taxon>
        <taxon>Actinomycetota</taxon>
        <taxon>Actinomycetes</taxon>
        <taxon>Micrococcales</taxon>
        <taxon>Promicromonosporaceae</taxon>
        <taxon>Isoptericola</taxon>
    </lineage>
</organism>
<keyword evidence="3" id="KW-1185">Reference proteome</keyword>
<reference evidence="2 3" key="1">
    <citation type="submission" date="2022-02" db="EMBL/GenBank/DDBJ databases">
        <title>The car tank lid bacteriome: a reservoir of bacteria with potential in bioremediation of fuel.</title>
        <authorList>
            <person name="Vidal-Verdu A."/>
            <person name="Gomez-Martinez D."/>
            <person name="Latorre-Perez A."/>
            <person name="Pereto J."/>
            <person name="Porcar M."/>
        </authorList>
    </citation>
    <scope>NUCLEOTIDE SEQUENCE [LARGE SCALE GENOMIC DNA]</scope>
    <source>
        <strain evidence="2 3">4D.3</strain>
    </source>
</reference>
<name>A0ABT0J501_9MICO</name>
<evidence type="ECO:0000256" key="1">
    <source>
        <dbReference type="SAM" id="MobiDB-lite"/>
    </source>
</evidence>
<evidence type="ECO:0000313" key="2">
    <source>
        <dbReference type="EMBL" id="MCK9794584.1"/>
    </source>
</evidence>